<proteinExistence type="predicted"/>
<evidence type="ECO:0000313" key="3">
    <source>
        <dbReference type="Proteomes" id="UP000823632"/>
    </source>
</evidence>
<organism evidence="2 3">
    <name type="scientific">Candidatus Scatousia excrementipullorum</name>
    <dbReference type="NCBI Taxonomy" id="2840936"/>
    <lineage>
        <taxon>Bacteria</taxon>
        <taxon>Candidatus Scatousia</taxon>
    </lineage>
</organism>
<reference evidence="2" key="1">
    <citation type="submission" date="2020-10" db="EMBL/GenBank/DDBJ databases">
        <authorList>
            <person name="Gilroy R."/>
        </authorList>
    </citation>
    <scope>NUCLEOTIDE SEQUENCE</scope>
    <source>
        <strain evidence="2">10192</strain>
    </source>
</reference>
<name>A0A9D9DN48_9BACT</name>
<accession>A0A9D9DN48</accession>
<evidence type="ECO:0000313" key="2">
    <source>
        <dbReference type="EMBL" id="MBO8430779.1"/>
    </source>
</evidence>
<protein>
    <submittedName>
        <fullName evidence="2">Uncharacterized protein</fullName>
    </submittedName>
</protein>
<dbReference type="Proteomes" id="UP000823632">
    <property type="component" value="Unassembled WGS sequence"/>
</dbReference>
<reference evidence="2" key="2">
    <citation type="journal article" date="2021" name="PeerJ">
        <title>Extensive microbial diversity within the chicken gut microbiome revealed by metagenomics and culture.</title>
        <authorList>
            <person name="Gilroy R."/>
            <person name="Ravi A."/>
            <person name="Getino M."/>
            <person name="Pursley I."/>
            <person name="Horton D.L."/>
            <person name="Alikhan N.F."/>
            <person name="Baker D."/>
            <person name="Gharbi K."/>
            <person name="Hall N."/>
            <person name="Watson M."/>
            <person name="Adriaenssens E.M."/>
            <person name="Foster-Nyarko E."/>
            <person name="Jarju S."/>
            <person name="Secka A."/>
            <person name="Antonio M."/>
            <person name="Oren A."/>
            <person name="Chaudhuri R.R."/>
            <person name="La Ragione R."/>
            <person name="Hildebrand F."/>
            <person name="Pallen M.J."/>
        </authorList>
    </citation>
    <scope>NUCLEOTIDE SEQUENCE</scope>
    <source>
        <strain evidence="2">10192</strain>
    </source>
</reference>
<sequence length="325" mass="35625">MMIVKSILPYDTFVLPFLVQEETPSEPSDQEDGDIEDSDGGNSSGDSGSSDDSDINDGGDSSDTSIPDMNDTTTKELVDGIFDALLDSLKHPIDFPRHIDNINKIVNNIKELHDIYGSNNLGQFIKDYASQSNIQLPGWFEDLLGSNEFLDNKYLLYKHLFASLSGVSAGDEMSADFIKVKQYQLEVLKGLLNGASYCDSYDKCSGKPYSISTLNGTQAEIEAAEFDNAALKTSDGMYIWLGDVDNPQRYYVDINGEGKPNKLGVDVFTFDITEKQAISPEKSANCTQTGTPADGEWYRGLGCAGYAISDEHPDAGSGKYWKNIK</sequence>
<dbReference type="AlphaFoldDB" id="A0A9D9DN48"/>
<evidence type="ECO:0000256" key="1">
    <source>
        <dbReference type="SAM" id="MobiDB-lite"/>
    </source>
</evidence>
<dbReference type="EMBL" id="JADIND010000110">
    <property type="protein sequence ID" value="MBO8430779.1"/>
    <property type="molecule type" value="Genomic_DNA"/>
</dbReference>
<feature type="compositionally biased region" description="Acidic residues" evidence="1">
    <location>
        <begin position="28"/>
        <end position="39"/>
    </location>
</feature>
<gene>
    <name evidence="2" type="ORF">IAC76_05270</name>
</gene>
<comment type="caution">
    <text evidence="2">The sequence shown here is derived from an EMBL/GenBank/DDBJ whole genome shotgun (WGS) entry which is preliminary data.</text>
</comment>
<feature type="region of interest" description="Disordered" evidence="1">
    <location>
        <begin position="19"/>
        <end position="72"/>
    </location>
</feature>